<sequence length="18" mass="2012">MSIGSSWFRTSLQLKALS</sequence>
<protein>
    <submittedName>
        <fullName evidence="1">Uncharacterized protein</fullName>
    </submittedName>
</protein>
<dbReference type="AlphaFoldDB" id="A0A0A9BEY8"/>
<dbReference type="EMBL" id="GBRH01240028">
    <property type="protein sequence ID" value="JAD57867.1"/>
    <property type="molecule type" value="Transcribed_RNA"/>
</dbReference>
<proteinExistence type="predicted"/>
<accession>A0A0A9BEY8</accession>
<reference evidence="1" key="1">
    <citation type="submission" date="2014-09" db="EMBL/GenBank/DDBJ databases">
        <authorList>
            <person name="Magalhaes I.L.F."/>
            <person name="Oliveira U."/>
            <person name="Santos F.R."/>
            <person name="Vidigal T.H.D.A."/>
            <person name="Brescovit A.D."/>
            <person name="Santos A.J."/>
        </authorList>
    </citation>
    <scope>NUCLEOTIDE SEQUENCE</scope>
    <source>
        <tissue evidence="1">Shoot tissue taken approximately 20 cm above the soil surface</tissue>
    </source>
</reference>
<name>A0A0A9BEY8_ARUDO</name>
<evidence type="ECO:0000313" key="1">
    <source>
        <dbReference type="EMBL" id="JAD57867.1"/>
    </source>
</evidence>
<reference evidence="1" key="2">
    <citation type="journal article" date="2015" name="Data Brief">
        <title>Shoot transcriptome of the giant reed, Arundo donax.</title>
        <authorList>
            <person name="Barrero R.A."/>
            <person name="Guerrero F.D."/>
            <person name="Moolhuijzen P."/>
            <person name="Goolsby J.A."/>
            <person name="Tidwell J."/>
            <person name="Bellgard S.E."/>
            <person name="Bellgard M.I."/>
        </authorList>
    </citation>
    <scope>NUCLEOTIDE SEQUENCE</scope>
    <source>
        <tissue evidence="1">Shoot tissue taken approximately 20 cm above the soil surface</tissue>
    </source>
</reference>
<organism evidence="1">
    <name type="scientific">Arundo donax</name>
    <name type="common">Giant reed</name>
    <name type="synonym">Donax arundinaceus</name>
    <dbReference type="NCBI Taxonomy" id="35708"/>
    <lineage>
        <taxon>Eukaryota</taxon>
        <taxon>Viridiplantae</taxon>
        <taxon>Streptophyta</taxon>
        <taxon>Embryophyta</taxon>
        <taxon>Tracheophyta</taxon>
        <taxon>Spermatophyta</taxon>
        <taxon>Magnoliopsida</taxon>
        <taxon>Liliopsida</taxon>
        <taxon>Poales</taxon>
        <taxon>Poaceae</taxon>
        <taxon>PACMAD clade</taxon>
        <taxon>Arundinoideae</taxon>
        <taxon>Arundineae</taxon>
        <taxon>Arundo</taxon>
    </lineage>
</organism>